<dbReference type="GO" id="GO:0005886">
    <property type="term" value="C:plasma membrane"/>
    <property type="evidence" value="ECO:0007669"/>
    <property type="project" value="TreeGrafter"/>
</dbReference>
<evidence type="ECO:0000256" key="6">
    <source>
        <dbReference type="ARBA" id="ARBA00022729"/>
    </source>
</evidence>
<evidence type="ECO:0000313" key="13">
    <source>
        <dbReference type="Proteomes" id="UP000732377"/>
    </source>
</evidence>
<dbReference type="GO" id="GO:0046677">
    <property type="term" value="P:response to antibiotic"/>
    <property type="evidence" value="ECO:0007669"/>
    <property type="project" value="UniProtKB-KW"/>
</dbReference>
<keyword evidence="6" id="KW-0732">Signal</keyword>
<feature type="domain" description="Penicillin-binding protein transpeptidase" evidence="10">
    <location>
        <begin position="268"/>
        <end position="568"/>
    </location>
</feature>
<dbReference type="AlphaFoldDB" id="A0A953I499"/>
<organism evidence="12 13">
    <name type="scientific">Symbiobacterium thermophilum</name>
    <dbReference type="NCBI Taxonomy" id="2734"/>
    <lineage>
        <taxon>Bacteria</taxon>
        <taxon>Bacillati</taxon>
        <taxon>Bacillota</taxon>
        <taxon>Clostridia</taxon>
        <taxon>Eubacteriales</taxon>
        <taxon>Symbiobacteriaceae</taxon>
        <taxon>Symbiobacterium</taxon>
    </lineage>
</organism>
<dbReference type="GO" id="GO:0008658">
    <property type="term" value="F:penicillin binding"/>
    <property type="evidence" value="ECO:0007669"/>
    <property type="project" value="InterPro"/>
</dbReference>
<dbReference type="Pfam" id="PF03717">
    <property type="entry name" value="PBP_dimer"/>
    <property type="match status" value="1"/>
</dbReference>
<dbReference type="InterPro" id="IPR005311">
    <property type="entry name" value="PBP_dimer"/>
</dbReference>
<gene>
    <name evidence="12" type="ORF">CWE10_10920</name>
</gene>
<evidence type="ECO:0000259" key="10">
    <source>
        <dbReference type="Pfam" id="PF00905"/>
    </source>
</evidence>
<dbReference type="InterPro" id="IPR036138">
    <property type="entry name" value="PBP_dimer_sf"/>
</dbReference>
<dbReference type="PANTHER" id="PTHR30627:SF6">
    <property type="entry name" value="BETA-LACTAMASE YBXI-RELATED"/>
    <property type="match status" value="1"/>
</dbReference>
<comment type="similarity">
    <text evidence="3">Belongs to the transpeptidase family.</text>
</comment>
<dbReference type="EC" id="3.5.2.6" evidence="5"/>
<dbReference type="GO" id="GO:0008800">
    <property type="term" value="F:beta-lactamase activity"/>
    <property type="evidence" value="ECO:0007669"/>
    <property type="project" value="UniProtKB-EC"/>
</dbReference>
<keyword evidence="9" id="KW-0046">Antibiotic resistance</keyword>
<proteinExistence type="inferred from homology"/>
<evidence type="ECO:0000313" key="12">
    <source>
        <dbReference type="EMBL" id="MBY6276706.1"/>
    </source>
</evidence>
<reference evidence="12" key="1">
    <citation type="submission" date="2017-11" db="EMBL/GenBank/DDBJ databases">
        <title>Three new genomes from thermophilic consortium.</title>
        <authorList>
            <person name="Quaggio R."/>
            <person name="Amgarten D."/>
            <person name="Setubal J.C."/>
        </authorList>
    </citation>
    <scope>NUCLEOTIDE SEQUENCE</scope>
    <source>
        <strain evidence="12">ZCTH01-B2</strain>
    </source>
</reference>
<name>A0A953I499_SYMTR</name>
<dbReference type="Gene3D" id="3.40.710.10">
    <property type="entry name" value="DD-peptidase/beta-lactamase superfamily"/>
    <property type="match status" value="1"/>
</dbReference>
<dbReference type="InterPro" id="IPR050515">
    <property type="entry name" value="Beta-lactam/transpept"/>
</dbReference>
<keyword evidence="7" id="KW-0378">Hydrolase</keyword>
<sequence length="577" mass="62074">MYREEHLGRSSPTRCSFVRIRMVRRMFALSLAAWVCLALLGVRLFQLQILRGPALTRQVFGQRTERLPLEMRRGMIYDRYGVPLTDPQSTWGLAVFPRLFGDPAVAAPVLAEALGEERAAVVLDYVQRHHEAGWVIEGLSDEAAQQVQDYAAAGLLPGVAVGPTGWRYGPGSLARHLVGFANASGGWTGLELAYDSVLRGENVPHLVASYHGRGGPLGDEPLQVLQPRDPAGKEPYDVHTTLDARIQAAVEREMDRTAHPDGGPLRAAVVVVDPATGELLALASRPNFDQARYATEDQLRNRALTPYETGSVFKPIVAAAALEAGAVVPHERIECSGTYQLGDRIFRDVAGTVTGPVTLREALARSCNTAFIRIGYERLGADRLLEAARRFGLDEPTGALPSGFETVAPLPEPRYGGDVAQLSFGQGGLRASPLQVARAYTAIANGGVLHPIRLVTSVRRSDGEVVFRPRTEPSRRVMSRETAAELRQALLLAVVPGGGGTGEAAWVDDAGAAGKSGSADTVLDGRPATHAWFAGWFPARQPQYVMVVFIEDGRAGGAHAAPLFRRIAEAILSLDEG</sequence>
<dbReference type="SUPFAM" id="SSF56601">
    <property type="entry name" value="beta-lactamase/transpeptidase-like"/>
    <property type="match status" value="1"/>
</dbReference>
<evidence type="ECO:0000256" key="1">
    <source>
        <dbReference type="ARBA" id="ARBA00001526"/>
    </source>
</evidence>
<feature type="domain" description="Penicillin-binding protein dimerisation" evidence="11">
    <location>
        <begin position="72"/>
        <end position="202"/>
    </location>
</feature>
<comment type="similarity">
    <text evidence="4">Belongs to the class-D beta-lactamase family.</text>
</comment>
<evidence type="ECO:0000256" key="7">
    <source>
        <dbReference type="ARBA" id="ARBA00022801"/>
    </source>
</evidence>
<dbReference type="Gene3D" id="3.90.1310.10">
    <property type="entry name" value="Penicillin-binding protein 2a (Domain 2)"/>
    <property type="match status" value="1"/>
</dbReference>
<evidence type="ECO:0000256" key="9">
    <source>
        <dbReference type="ARBA" id="ARBA00023251"/>
    </source>
</evidence>
<evidence type="ECO:0000256" key="2">
    <source>
        <dbReference type="ARBA" id="ARBA00004370"/>
    </source>
</evidence>
<dbReference type="InterPro" id="IPR001460">
    <property type="entry name" value="PCN-bd_Tpept"/>
</dbReference>
<dbReference type="Pfam" id="PF00905">
    <property type="entry name" value="Transpeptidase"/>
    <property type="match status" value="1"/>
</dbReference>
<dbReference type="PANTHER" id="PTHR30627">
    <property type="entry name" value="PEPTIDOGLYCAN D,D-TRANSPEPTIDASE"/>
    <property type="match status" value="1"/>
</dbReference>
<protein>
    <recommendedName>
        <fullName evidence="5">beta-lactamase</fullName>
        <ecNumber evidence="5">3.5.2.6</ecNumber>
    </recommendedName>
</protein>
<dbReference type="SUPFAM" id="SSF56519">
    <property type="entry name" value="Penicillin binding protein dimerisation domain"/>
    <property type="match status" value="1"/>
</dbReference>
<dbReference type="EMBL" id="PIUK01000101">
    <property type="protein sequence ID" value="MBY6276706.1"/>
    <property type="molecule type" value="Genomic_DNA"/>
</dbReference>
<comment type="subcellular location">
    <subcellularLocation>
        <location evidence="2">Membrane</location>
    </subcellularLocation>
</comment>
<evidence type="ECO:0000259" key="11">
    <source>
        <dbReference type="Pfam" id="PF03717"/>
    </source>
</evidence>
<dbReference type="InterPro" id="IPR012338">
    <property type="entry name" value="Beta-lactam/transpept-like"/>
</dbReference>
<dbReference type="GO" id="GO:0071555">
    <property type="term" value="P:cell wall organization"/>
    <property type="evidence" value="ECO:0007669"/>
    <property type="project" value="TreeGrafter"/>
</dbReference>
<dbReference type="Proteomes" id="UP000732377">
    <property type="component" value="Unassembled WGS sequence"/>
</dbReference>
<evidence type="ECO:0000256" key="4">
    <source>
        <dbReference type="ARBA" id="ARBA00007898"/>
    </source>
</evidence>
<evidence type="ECO:0000256" key="3">
    <source>
        <dbReference type="ARBA" id="ARBA00007171"/>
    </source>
</evidence>
<comment type="caution">
    <text evidence="12">The sequence shown here is derived from an EMBL/GenBank/DDBJ whole genome shotgun (WGS) entry which is preliminary data.</text>
</comment>
<evidence type="ECO:0000256" key="5">
    <source>
        <dbReference type="ARBA" id="ARBA00012865"/>
    </source>
</evidence>
<comment type="catalytic activity">
    <reaction evidence="1">
        <text>a beta-lactam + H2O = a substituted beta-amino acid</text>
        <dbReference type="Rhea" id="RHEA:20401"/>
        <dbReference type="ChEBI" id="CHEBI:15377"/>
        <dbReference type="ChEBI" id="CHEBI:35627"/>
        <dbReference type="ChEBI" id="CHEBI:140347"/>
        <dbReference type="EC" id="3.5.2.6"/>
    </reaction>
</comment>
<evidence type="ECO:0000256" key="8">
    <source>
        <dbReference type="ARBA" id="ARBA00023136"/>
    </source>
</evidence>
<keyword evidence="8" id="KW-0472">Membrane</keyword>
<accession>A0A953I499</accession>